<gene>
    <name evidence="2" type="ORF">AVDCRST_MAG78-1921</name>
</gene>
<dbReference type="PANTHER" id="PTHR12126">
    <property type="entry name" value="NADH-UBIQUINONE OXIDOREDUCTASE 39 KDA SUBUNIT-RELATED"/>
    <property type="match status" value="1"/>
</dbReference>
<sequence>MKILVSGGTGLLGQGFLRVLREKGEHEVRCLVRRTSPVERLEGLELAYGDAGDAGSMVRALRGTNAFVHVAGVQYTPEVLEAMRRAGLERLVIVSSTSAHSRFEFRSAPRLVNEALLPGSGLRWTVVRPSMIYGSELDHNMHKLLRFLDRSPVFPLFGSGENLWQPVYYEDLARGLYAALTKPGTDGQIYDLPGPRPLTYLDLVRTAADTLDKKARIVRIPAEPVRRALLVAERIGLPMPVSSEQVLRLREDKAYPYEKARRELGYTPRAFKEGIALEAGRLREIGLVR</sequence>
<dbReference type="EC" id="5.1.3.2" evidence="2"/>
<dbReference type="Pfam" id="PF13460">
    <property type="entry name" value="NAD_binding_10"/>
    <property type="match status" value="1"/>
</dbReference>
<dbReference type="InterPro" id="IPR016040">
    <property type="entry name" value="NAD(P)-bd_dom"/>
</dbReference>
<organism evidence="2">
    <name type="scientific">uncultured Rubrobacteraceae bacterium</name>
    <dbReference type="NCBI Taxonomy" id="349277"/>
    <lineage>
        <taxon>Bacteria</taxon>
        <taxon>Bacillati</taxon>
        <taxon>Actinomycetota</taxon>
        <taxon>Rubrobacteria</taxon>
        <taxon>Rubrobacterales</taxon>
        <taxon>Rubrobacteraceae</taxon>
        <taxon>environmental samples</taxon>
    </lineage>
</organism>
<dbReference type="Gene3D" id="3.40.50.720">
    <property type="entry name" value="NAD(P)-binding Rossmann-like Domain"/>
    <property type="match status" value="1"/>
</dbReference>
<dbReference type="GO" id="GO:0044877">
    <property type="term" value="F:protein-containing complex binding"/>
    <property type="evidence" value="ECO:0007669"/>
    <property type="project" value="TreeGrafter"/>
</dbReference>
<dbReference type="EMBL" id="CADCVB010000128">
    <property type="protein sequence ID" value="CAA9434381.1"/>
    <property type="molecule type" value="Genomic_DNA"/>
</dbReference>
<dbReference type="GO" id="GO:0003978">
    <property type="term" value="F:UDP-glucose 4-epimerase activity"/>
    <property type="evidence" value="ECO:0007669"/>
    <property type="project" value="UniProtKB-EC"/>
</dbReference>
<name>A0A6J4Q9N5_9ACTN</name>
<keyword evidence="2" id="KW-0413">Isomerase</keyword>
<dbReference type="PANTHER" id="PTHR12126:SF11">
    <property type="entry name" value="NADH DEHYDROGENASE [UBIQUINONE] 1 ALPHA SUBCOMPLEX SUBUNIT 9, MITOCHONDRIAL"/>
    <property type="match status" value="1"/>
</dbReference>
<dbReference type="InterPro" id="IPR051207">
    <property type="entry name" value="ComplexI_NDUFA9_subunit"/>
</dbReference>
<feature type="domain" description="NAD(P)-binding" evidence="1">
    <location>
        <begin position="7"/>
        <end position="133"/>
    </location>
</feature>
<proteinExistence type="predicted"/>
<dbReference type="SUPFAM" id="SSF51735">
    <property type="entry name" value="NAD(P)-binding Rossmann-fold domains"/>
    <property type="match status" value="1"/>
</dbReference>
<protein>
    <submittedName>
        <fullName evidence="2">UDP-glucose 4-epimerase</fullName>
        <ecNumber evidence="2">5.1.3.2</ecNumber>
    </submittedName>
</protein>
<accession>A0A6J4Q9N5</accession>
<dbReference type="InterPro" id="IPR036291">
    <property type="entry name" value="NAD(P)-bd_dom_sf"/>
</dbReference>
<evidence type="ECO:0000259" key="1">
    <source>
        <dbReference type="Pfam" id="PF13460"/>
    </source>
</evidence>
<evidence type="ECO:0000313" key="2">
    <source>
        <dbReference type="EMBL" id="CAA9434381.1"/>
    </source>
</evidence>
<dbReference type="AlphaFoldDB" id="A0A6J4Q9N5"/>
<reference evidence="2" key="1">
    <citation type="submission" date="2020-02" db="EMBL/GenBank/DDBJ databases">
        <authorList>
            <person name="Meier V. D."/>
        </authorList>
    </citation>
    <scope>NUCLEOTIDE SEQUENCE</scope>
    <source>
        <strain evidence="2">AVDCRST_MAG78</strain>
    </source>
</reference>